<proteinExistence type="inferred from homology"/>
<dbReference type="PIRSF" id="PIRSF500217">
    <property type="entry name" value="AlgI"/>
    <property type="match status" value="1"/>
</dbReference>
<dbReference type="InterPro" id="IPR028362">
    <property type="entry name" value="AlgI"/>
</dbReference>
<evidence type="ECO:0000256" key="6">
    <source>
        <dbReference type="ARBA" id="ARBA00022989"/>
    </source>
</evidence>
<feature type="transmembrane region" description="Helical" evidence="10">
    <location>
        <begin position="511"/>
        <end position="535"/>
    </location>
</feature>
<keyword evidence="8 9" id="KW-0012">Acyltransferase</keyword>
<evidence type="ECO:0000256" key="1">
    <source>
        <dbReference type="ARBA" id="ARBA00004651"/>
    </source>
</evidence>
<dbReference type="InterPro" id="IPR051085">
    <property type="entry name" value="MB_O-acyltransferase"/>
</dbReference>
<dbReference type="InterPro" id="IPR004299">
    <property type="entry name" value="MBOAT_fam"/>
</dbReference>
<keyword evidence="6 10" id="KW-1133">Transmembrane helix</keyword>
<protein>
    <recommendedName>
        <fullName evidence="13">MBOAT family protein</fullName>
    </recommendedName>
</protein>
<feature type="transmembrane region" description="Helical" evidence="10">
    <location>
        <begin position="117"/>
        <end position="136"/>
    </location>
</feature>
<dbReference type="PANTHER" id="PTHR13285">
    <property type="entry name" value="ACYLTRANSFERASE"/>
    <property type="match status" value="1"/>
</dbReference>
<feature type="transmembrane region" description="Helical" evidence="10">
    <location>
        <begin position="79"/>
        <end position="97"/>
    </location>
</feature>
<dbReference type="PANTHER" id="PTHR13285:SF23">
    <property type="entry name" value="TEICHOIC ACID D-ALANYLTRANSFERASE"/>
    <property type="match status" value="1"/>
</dbReference>
<dbReference type="InterPro" id="IPR024194">
    <property type="entry name" value="Ac/AlaTfrase_AlgI/DltB"/>
</dbReference>
<evidence type="ECO:0000256" key="2">
    <source>
        <dbReference type="ARBA" id="ARBA00010323"/>
    </source>
</evidence>
<evidence type="ECO:0000256" key="3">
    <source>
        <dbReference type="ARBA" id="ARBA00022475"/>
    </source>
</evidence>
<keyword evidence="5 10" id="KW-0812">Transmembrane</keyword>
<dbReference type="PIRSF" id="PIRSF016636">
    <property type="entry name" value="AlgI_DltB"/>
    <property type="match status" value="1"/>
</dbReference>
<dbReference type="AlphaFoldDB" id="A0AA87NP20"/>
<reference evidence="11 12" key="1">
    <citation type="submission" date="2013-04" db="EMBL/GenBank/DDBJ databases">
        <title>The Genome Sequence of Treponema medium ATCC 700293.</title>
        <authorList>
            <consortium name="The Broad Institute Genomics Platform"/>
            <person name="Earl A."/>
            <person name="Ward D."/>
            <person name="Feldgarden M."/>
            <person name="Gevers D."/>
            <person name="Leonetti C."/>
            <person name="Blanton J.M."/>
            <person name="Dewhirst F.E."/>
            <person name="Izard J."/>
            <person name="Walker B."/>
            <person name="Young S."/>
            <person name="Zeng Q."/>
            <person name="Gargeya S."/>
            <person name="Fitzgerald M."/>
            <person name="Haas B."/>
            <person name="Abouelleil A."/>
            <person name="Allen A.W."/>
            <person name="Alvarado L."/>
            <person name="Arachchi H.M."/>
            <person name="Berlin A.M."/>
            <person name="Chapman S.B."/>
            <person name="Gainer-Dewar J."/>
            <person name="Goldberg J."/>
            <person name="Griggs A."/>
            <person name="Gujja S."/>
            <person name="Hansen M."/>
            <person name="Howarth C."/>
            <person name="Imamovic A."/>
            <person name="Ireland A."/>
            <person name="Larimer J."/>
            <person name="McCowan C."/>
            <person name="Murphy C."/>
            <person name="Pearson M."/>
            <person name="Poon T.W."/>
            <person name="Priest M."/>
            <person name="Roberts A."/>
            <person name="Saif S."/>
            <person name="Shea T."/>
            <person name="Sisk P."/>
            <person name="Sykes S."/>
            <person name="Wortman J."/>
            <person name="Nusbaum C."/>
            <person name="Birren B."/>
        </authorList>
    </citation>
    <scope>NUCLEOTIDE SEQUENCE [LARGE SCALE GENOMIC DNA]</scope>
    <source>
        <strain evidence="11 12">ATCC 700293</strain>
    </source>
</reference>
<dbReference type="Proteomes" id="UP000014634">
    <property type="component" value="Unassembled WGS sequence"/>
</dbReference>
<evidence type="ECO:0000256" key="5">
    <source>
        <dbReference type="ARBA" id="ARBA00022692"/>
    </source>
</evidence>
<keyword evidence="4 9" id="KW-0808">Transferase</keyword>
<evidence type="ECO:0000256" key="10">
    <source>
        <dbReference type="SAM" id="Phobius"/>
    </source>
</evidence>
<feature type="transmembrane region" description="Helical" evidence="10">
    <location>
        <begin position="341"/>
        <end position="361"/>
    </location>
</feature>
<evidence type="ECO:0000313" key="12">
    <source>
        <dbReference type="Proteomes" id="UP000014634"/>
    </source>
</evidence>
<feature type="transmembrane region" description="Helical" evidence="10">
    <location>
        <begin position="317"/>
        <end position="335"/>
    </location>
</feature>
<evidence type="ECO:0000256" key="9">
    <source>
        <dbReference type="PIRNR" id="PIRNR016636"/>
    </source>
</evidence>
<evidence type="ECO:0008006" key="13">
    <source>
        <dbReference type="Google" id="ProtNLM"/>
    </source>
</evidence>
<feature type="transmembrane region" description="Helical" evidence="10">
    <location>
        <begin position="50"/>
        <end position="67"/>
    </location>
</feature>
<dbReference type="GO" id="GO:0042121">
    <property type="term" value="P:alginic acid biosynthetic process"/>
    <property type="evidence" value="ECO:0007669"/>
    <property type="project" value="InterPro"/>
</dbReference>
<comment type="caution">
    <text evidence="11">The sequence shown here is derived from an EMBL/GenBank/DDBJ whole genome shotgun (WGS) entry which is preliminary data.</text>
</comment>
<feature type="transmembrane region" description="Helical" evidence="10">
    <location>
        <begin position="204"/>
        <end position="226"/>
    </location>
</feature>
<keyword evidence="3 9" id="KW-1003">Cell membrane</keyword>
<accession>A0AA87NP20</accession>
<name>A0AA87NP20_TREMD</name>
<evidence type="ECO:0000313" key="11">
    <source>
        <dbReference type="EMBL" id="EPF27789.1"/>
    </source>
</evidence>
<comment type="similarity">
    <text evidence="2 9">Belongs to the membrane-bound acyltransferase family.</text>
</comment>
<dbReference type="GO" id="GO:0005886">
    <property type="term" value="C:plasma membrane"/>
    <property type="evidence" value="ECO:0007669"/>
    <property type="project" value="UniProtKB-SubCell"/>
</dbReference>
<feature type="transmembrane region" description="Helical" evidence="10">
    <location>
        <begin position="472"/>
        <end position="490"/>
    </location>
</feature>
<dbReference type="RefSeq" id="WP_016524211.1">
    <property type="nucleotide sequence ID" value="NZ_KE332517.1"/>
</dbReference>
<sequence length="537" mass="60701">MLFPTLRFALFFSVVFFLYWYVFRRKRQRIVLLTCASYFFYACWDWRFCLLLFGVSALSGLTGYLLGIQKNYIPRTVTMITGTVLHILFLGFFKYFYTAVSFLNYTFFNGQLQAPLLLQLQSYSLLLPVGISYYTFRSMSYIFDIYLCKMRPVQSFIEVLLYISFFPQLASGPIVQAEAFFTALPDNLTQDATAERPIAFDRSVLLILSGLYKKMVLATFLSVLAVDPVFANPAQCNTLELLVALVSYTFVIYCDFSGYSDMAIGIGLLLGFEAPQNFNRPYLSQSVSEFWRRWHISFSSWLRDYVYFSFGGSRYGLLRTVFALVGTMLIAGVWHGGSIPFVLWGLLQGLACAAERVAAVLGKERRAAASIVSDTGYSIAAAGTIGAEAGKETVENETPSSVLTDEHRIAAGKPRRSTVRIAGRNIDLKRLLRLGGMFVFINISWLIFRSNTVREITLYLSSLKNITQPFRTVHWFVLVPLAAAFLLQIPKEETRRAYFARYVRLPLTVKAAAVVLFFVGLNIVSTSGIAPFIYFGF</sequence>
<gene>
    <name evidence="11" type="ORF">HMPREF9195_02290</name>
</gene>
<comment type="subcellular location">
    <subcellularLocation>
        <location evidence="1">Cell membrane</location>
        <topology evidence="1">Multi-pass membrane protein</topology>
    </subcellularLocation>
</comment>
<feature type="transmembrane region" description="Helical" evidence="10">
    <location>
        <begin position="238"/>
        <end position="256"/>
    </location>
</feature>
<dbReference type="GO" id="GO:0016746">
    <property type="term" value="F:acyltransferase activity"/>
    <property type="evidence" value="ECO:0007669"/>
    <property type="project" value="UniProtKB-KW"/>
</dbReference>
<evidence type="ECO:0000256" key="8">
    <source>
        <dbReference type="ARBA" id="ARBA00023315"/>
    </source>
</evidence>
<evidence type="ECO:0000256" key="4">
    <source>
        <dbReference type="ARBA" id="ARBA00022679"/>
    </source>
</evidence>
<feature type="transmembrane region" description="Helical" evidence="10">
    <location>
        <begin position="6"/>
        <end position="22"/>
    </location>
</feature>
<dbReference type="EMBL" id="ATFE01000016">
    <property type="protein sequence ID" value="EPF27789.1"/>
    <property type="molecule type" value="Genomic_DNA"/>
</dbReference>
<evidence type="ECO:0000256" key="7">
    <source>
        <dbReference type="ARBA" id="ARBA00023136"/>
    </source>
</evidence>
<dbReference type="Pfam" id="PF03062">
    <property type="entry name" value="MBOAT"/>
    <property type="match status" value="1"/>
</dbReference>
<organism evidence="11 12">
    <name type="scientific">Treponema medium ATCC 700293</name>
    <dbReference type="NCBI Taxonomy" id="1125700"/>
    <lineage>
        <taxon>Bacteria</taxon>
        <taxon>Pseudomonadati</taxon>
        <taxon>Spirochaetota</taxon>
        <taxon>Spirochaetia</taxon>
        <taxon>Spirochaetales</taxon>
        <taxon>Treponemataceae</taxon>
        <taxon>Treponema</taxon>
    </lineage>
</organism>
<feature type="transmembrane region" description="Helical" evidence="10">
    <location>
        <begin position="431"/>
        <end position="448"/>
    </location>
</feature>
<feature type="transmembrane region" description="Helical" evidence="10">
    <location>
        <begin position="29"/>
        <end position="44"/>
    </location>
</feature>
<keyword evidence="7 9" id="KW-0472">Membrane</keyword>